<comment type="caution">
    <text evidence="12">The sequence shown here is derived from an EMBL/GenBank/DDBJ whole genome shotgun (WGS) entry which is preliminary data.</text>
</comment>
<dbReference type="GO" id="GO:0005634">
    <property type="term" value="C:nucleus"/>
    <property type="evidence" value="ECO:0007669"/>
    <property type="project" value="TreeGrafter"/>
</dbReference>
<keyword evidence="5 12" id="KW-0418">Kinase</keyword>
<keyword evidence="13" id="KW-1185">Reference proteome</keyword>
<evidence type="ECO:0000256" key="1">
    <source>
        <dbReference type="ARBA" id="ARBA00006485"/>
    </source>
</evidence>
<dbReference type="PROSITE" id="PS00108">
    <property type="entry name" value="PROTEIN_KINASE_ST"/>
    <property type="match status" value="1"/>
</dbReference>
<keyword evidence="3" id="KW-0808">Transferase</keyword>
<dbReference type="Pfam" id="PF00069">
    <property type="entry name" value="Pkinase"/>
    <property type="match status" value="1"/>
</dbReference>
<accession>A0A835ZAM4</accession>
<dbReference type="EMBL" id="JAFCMP010000060">
    <property type="protein sequence ID" value="KAG5188924.1"/>
    <property type="molecule type" value="Genomic_DNA"/>
</dbReference>
<dbReference type="PANTHER" id="PTHR24056:SF107">
    <property type="entry name" value="CYCLIN-DEPENDENT KINASE 11A-RELATED"/>
    <property type="match status" value="1"/>
</dbReference>
<protein>
    <recommendedName>
        <fullName evidence="8">Cyclin-dependent kinase 2 homolog</fullName>
    </recommendedName>
    <alternativeName>
        <fullName evidence="9">Cell division control protein 2 homolog</fullName>
    </alternativeName>
    <alternativeName>
        <fullName evidence="10">cdc2-related kinase 2</fullName>
    </alternativeName>
</protein>
<evidence type="ECO:0000313" key="12">
    <source>
        <dbReference type="EMBL" id="KAG5188924.1"/>
    </source>
</evidence>
<evidence type="ECO:0000256" key="6">
    <source>
        <dbReference type="ARBA" id="ARBA00022840"/>
    </source>
</evidence>
<evidence type="ECO:0000313" key="13">
    <source>
        <dbReference type="Proteomes" id="UP000664859"/>
    </source>
</evidence>
<dbReference type="InterPro" id="IPR008271">
    <property type="entry name" value="Ser/Thr_kinase_AS"/>
</dbReference>
<evidence type="ECO:0000256" key="5">
    <source>
        <dbReference type="ARBA" id="ARBA00022777"/>
    </source>
</evidence>
<comment type="similarity">
    <text evidence="1">Belongs to the protein kinase superfamily. CMGC Ser/Thr protein kinase family. CDC2/CDKX subfamily.</text>
</comment>
<dbReference type="InterPro" id="IPR011009">
    <property type="entry name" value="Kinase-like_dom_sf"/>
</dbReference>
<dbReference type="Gene3D" id="1.10.510.10">
    <property type="entry name" value="Transferase(Phosphotransferase) domain 1"/>
    <property type="match status" value="1"/>
</dbReference>
<proteinExistence type="inferred from homology"/>
<dbReference type="Proteomes" id="UP000664859">
    <property type="component" value="Unassembled WGS sequence"/>
</dbReference>
<dbReference type="GO" id="GO:0007346">
    <property type="term" value="P:regulation of mitotic cell cycle"/>
    <property type="evidence" value="ECO:0007669"/>
    <property type="project" value="TreeGrafter"/>
</dbReference>
<dbReference type="PANTHER" id="PTHR24056">
    <property type="entry name" value="CELL DIVISION PROTEIN KINASE"/>
    <property type="match status" value="1"/>
</dbReference>
<dbReference type="AlphaFoldDB" id="A0A835ZAM4"/>
<dbReference type="GO" id="GO:0004674">
    <property type="term" value="F:protein serine/threonine kinase activity"/>
    <property type="evidence" value="ECO:0007669"/>
    <property type="project" value="UniProtKB-KW"/>
</dbReference>
<evidence type="ECO:0000256" key="4">
    <source>
        <dbReference type="ARBA" id="ARBA00022741"/>
    </source>
</evidence>
<name>A0A835ZAM4_9STRA</name>
<dbReference type="SUPFAM" id="SSF56112">
    <property type="entry name" value="Protein kinase-like (PK-like)"/>
    <property type="match status" value="1"/>
</dbReference>
<comment type="subunit">
    <text evidence="7">May form a complex composed of at least the catalytic subunit CRK2 and a cyclin.</text>
</comment>
<keyword evidence="2" id="KW-0723">Serine/threonine-protein kinase</keyword>
<sequence length="288" mass="32636">MNKESQKEGFPITALRETNVLLSLHHPNIVRVYEMVTGSSLDKIYMVMEYFDADLKSTISHLKARGEAFGTAEVKCLMLQLLRAVEHLHRRWYVHRDLKTSNLLYNRAGKLAICDFGLARRYEDPIRPYTRLVVTLWYRPPELLLGARTYATEVDMWSVGCIFGELLLGEPLFQGQGEIEQLGKIFSLLGAPTEERWPGWSELSGAKTLKWRGGATSRLAEMFPSTSFSGKPVLSKLGLDLLTGLLTLDPTRRLSAAGALAHAWFDEFPLPKRQDEMPAPPDERAHHR</sequence>
<evidence type="ECO:0000256" key="3">
    <source>
        <dbReference type="ARBA" id="ARBA00022679"/>
    </source>
</evidence>
<organism evidence="12 13">
    <name type="scientific">Tribonema minus</name>
    <dbReference type="NCBI Taxonomy" id="303371"/>
    <lineage>
        <taxon>Eukaryota</taxon>
        <taxon>Sar</taxon>
        <taxon>Stramenopiles</taxon>
        <taxon>Ochrophyta</taxon>
        <taxon>PX clade</taxon>
        <taxon>Xanthophyceae</taxon>
        <taxon>Tribonematales</taxon>
        <taxon>Tribonemataceae</taxon>
        <taxon>Tribonema</taxon>
    </lineage>
</organism>
<evidence type="ECO:0000256" key="9">
    <source>
        <dbReference type="ARBA" id="ARBA00041902"/>
    </source>
</evidence>
<dbReference type="PROSITE" id="PS50011">
    <property type="entry name" value="PROTEIN_KINASE_DOM"/>
    <property type="match status" value="1"/>
</dbReference>
<dbReference type="FunFam" id="1.10.510.10:FF:000533">
    <property type="entry name" value="cyclin-dependent kinase 10"/>
    <property type="match status" value="1"/>
</dbReference>
<evidence type="ECO:0000256" key="10">
    <source>
        <dbReference type="ARBA" id="ARBA00042858"/>
    </source>
</evidence>
<evidence type="ECO:0000256" key="7">
    <source>
        <dbReference type="ARBA" id="ARBA00038543"/>
    </source>
</evidence>
<dbReference type="OrthoDB" id="1732493at2759"/>
<dbReference type="InterPro" id="IPR050108">
    <property type="entry name" value="CDK"/>
</dbReference>
<dbReference type="Gene3D" id="3.30.200.20">
    <property type="entry name" value="Phosphorylase Kinase, domain 1"/>
    <property type="match status" value="1"/>
</dbReference>
<dbReference type="GO" id="GO:0005524">
    <property type="term" value="F:ATP binding"/>
    <property type="evidence" value="ECO:0007669"/>
    <property type="project" value="UniProtKB-KW"/>
</dbReference>
<keyword evidence="4" id="KW-0547">Nucleotide-binding</keyword>
<dbReference type="SMART" id="SM00220">
    <property type="entry name" value="S_TKc"/>
    <property type="match status" value="1"/>
</dbReference>
<evidence type="ECO:0000259" key="11">
    <source>
        <dbReference type="PROSITE" id="PS50011"/>
    </source>
</evidence>
<reference evidence="12" key="1">
    <citation type="submission" date="2021-02" db="EMBL/GenBank/DDBJ databases">
        <title>First Annotated Genome of the Yellow-green Alga Tribonema minus.</title>
        <authorList>
            <person name="Mahan K.M."/>
        </authorList>
    </citation>
    <scope>NUCLEOTIDE SEQUENCE</scope>
    <source>
        <strain evidence="12">UTEX B ZZ1240</strain>
    </source>
</reference>
<keyword evidence="6" id="KW-0067">ATP-binding</keyword>
<evidence type="ECO:0000256" key="2">
    <source>
        <dbReference type="ARBA" id="ARBA00022527"/>
    </source>
</evidence>
<evidence type="ECO:0000256" key="8">
    <source>
        <dbReference type="ARBA" id="ARBA00039612"/>
    </source>
</evidence>
<gene>
    <name evidence="12" type="ORF">JKP88DRAFT_271665</name>
</gene>
<feature type="domain" description="Protein kinase" evidence="11">
    <location>
        <begin position="1"/>
        <end position="265"/>
    </location>
</feature>
<dbReference type="InterPro" id="IPR000719">
    <property type="entry name" value="Prot_kinase_dom"/>
</dbReference>